<organism evidence="2 3">
    <name type="scientific">Rhizophagus irregularis (strain DAOM 181602 / DAOM 197198 / MUCL 43194)</name>
    <name type="common">Arbuscular mycorrhizal fungus</name>
    <name type="synonym">Glomus intraradices</name>
    <dbReference type="NCBI Taxonomy" id="747089"/>
    <lineage>
        <taxon>Eukaryota</taxon>
        <taxon>Fungi</taxon>
        <taxon>Fungi incertae sedis</taxon>
        <taxon>Mucoromycota</taxon>
        <taxon>Glomeromycotina</taxon>
        <taxon>Glomeromycetes</taxon>
        <taxon>Glomerales</taxon>
        <taxon>Glomeraceae</taxon>
        <taxon>Rhizophagus</taxon>
    </lineage>
</organism>
<reference evidence="2 3" key="1">
    <citation type="journal article" date="2013" name="Proc. Natl. Acad. Sci. U.S.A.">
        <title>Genome of an arbuscular mycorrhizal fungus provides insight into the oldest plant symbiosis.</title>
        <authorList>
            <person name="Tisserant E."/>
            <person name="Malbreil M."/>
            <person name="Kuo A."/>
            <person name="Kohler A."/>
            <person name="Symeonidi A."/>
            <person name="Balestrini R."/>
            <person name="Charron P."/>
            <person name="Duensing N."/>
            <person name="Frei Dit Frey N."/>
            <person name="Gianinazzi-Pearson V."/>
            <person name="Gilbert L.B."/>
            <person name="Handa Y."/>
            <person name="Herr J.R."/>
            <person name="Hijri M."/>
            <person name="Koul R."/>
            <person name="Kawaguchi M."/>
            <person name="Krajinski F."/>
            <person name="Lammers P.J."/>
            <person name="Masclaux F.G."/>
            <person name="Murat C."/>
            <person name="Morin E."/>
            <person name="Ndikumana S."/>
            <person name="Pagni M."/>
            <person name="Petitpierre D."/>
            <person name="Requena N."/>
            <person name="Rosikiewicz P."/>
            <person name="Riley R."/>
            <person name="Saito K."/>
            <person name="San Clemente H."/>
            <person name="Shapiro H."/>
            <person name="van Tuinen D."/>
            <person name="Becard G."/>
            <person name="Bonfante P."/>
            <person name="Paszkowski U."/>
            <person name="Shachar-Hill Y.Y."/>
            <person name="Tuskan G.A."/>
            <person name="Young P.W."/>
            <person name="Sanders I.R."/>
            <person name="Henrissat B."/>
            <person name="Rensing S.A."/>
            <person name="Grigoriev I.V."/>
            <person name="Corradi N."/>
            <person name="Roux C."/>
            <person name="Martin F."/>
        </authorList>
    </citation>
    <scope>NUCLEOTIDE SEQUENCE [LARGE SCALE GENOMIC DNA]</scope>
    <source>
        <strain evidence="2 3">DAOM 197198</strain>
    </source>
</reference>
<dbReference type="InterPro" id="IPR055700">
    <property type="entry name" value="DUF7276"/>
</dbReference>
<name>A0A2P4Q314_RHIID</name>
<proteinExistence type="predicted"/>
<reference evidence="2 3" key="2">
    <citation type="journal article" date="2018" name="New Phytol.">
        <title>High intraspecific genome diversity in the model arbuscular mycorrhizal symbiont Rhizophagus irregularis.</title>
        <authorList>
            <person name="Chen E.C.H."/>
            <person name="Morin E."/>
            <person name="Beaudet D."/>
            <person name="Noel J."/>
            <person name="Yildirir G."/>
            <person name="Ndikumana S."/>
            <person name="Charron P."/>
            <person name="St-Onge C."/>
            <person name="Giorgi J."/>
            <person name="Kruger M."/>
            <person name="Marton T."/>
            <person name="Ropars J."/>
            <person name="Grigoriev I.V."/>
            <person name="Hainaut M."/>
            <person name="Henrissat B."/>
            <person name="Roux C."/>
            <person name="Martin F."/>
            <person name="Corradi N."/>
        </authorList>
    </citation>
    <scope>NUCLEOTIDE SEQUENCE [LARGE SCALE GENOMIC DNA]</scope>
    <source>
        <strain evidence="2 3">DAOM 197198</strain>
    </source>
</reference>
<gene>
    <name evidence="2" type="ORF">GLOIN_2v1600703</name>
</gene>
<comment type="caution">
    <text evidence="2">The sequence shown here is derived from an EMBL/GenBank/DDBJ whole genome shotgun (WGS) entry which is preliminary data.</text>
</comment>
<dbReference type="VEuPathDB" id="FungiDB:RhiirFUN_007963"/>
<dbReference type="EMBL" id="AUPC02000101">
    <property type="protein sequence ID" value="POG71982.1"/>
    <property type="molecule type" value="Genomic_DNA"/>
</dbReference>
<dbReference type="Proteomes" id="UP000018888">
    <property type="component" value="Unassembled WGS sequence"/>
</dbReference>
<evidence type="ECO:0000313" key="3">
    <source>
        <dbReference type="Proteomes" id="UP000018888"/>
    </source>
</evidence>
<evidence type="ECO:0000259" key="1">
    <source>
        <dbReference type="Pfam" id="PF23941"/>
    </source>
</evidence>
<accession>A0A2P4Q314</accession>
<feature type="domain" description="DUF7276" evidence="1">
    <location>
        <begin position="8"/>
        <end position="171"/>
    </location>
</feature>
<sequence>YHYNYVSTHYDCTVSAIWTASVVILPSEDLEIIKDPLEQYDYEDPLNLHPYYYYDVRELSELTSKHVFVFGASVDNNDGSWHMDSPNVADLWAPICIKAKSADYIASVLKIPVLTGDLLFKYVLDCLQPTIQNNGETPLKYWINGLKSKGDIPIEPKQHLWYHAWNHALNDGKFIY</sequence>
<evidence type="ECO:0000313" key="2">
    <source>
        <dbReference type="EMBL" id="POG71982.1"/>
    </source>
</evidence>
<dbReference type="Pfam" id="PF23941">
    <property type="entry name" value="DUF7276"/>
    <property type="match status" value="1"/>
</dbReference>
<dbReference type="AlphaFoldDB" id="A0A2P4Q314"/>
<keyword evidence="3" id="KW-1185">Reference proteome</keyword>
<feature type="non-terminal residue" evidence="2">
    <location>
        <position position="1"/>
    </location>
</feature>
<protein>
    <recommendedName>
        <fullName evidence="1">DUF7276 domain-containing protein</fullName>
    </recommendedName>
</protein>